<dbReference type="OrthoDB" id="6375235at2759"/>
<gene>
    <name evidence="1" type="ORF">APZ42_004289</name>
</gene>
<proteinExistence type="predicted"/>
<organism evidence="1 2">
    <name type="scientific">Daphnia magna</name>
    <dbReference type="NCBI Taxonomy" id="35525"/>
    <lineage>
        <taxon>Eukaryota</taxon>
        <taxon>Metazoa</taxon>
        <taxon>Ecdysozoa</taxon>
        <taxon>Arthropoda</taxon>
        <taxon>Crustacea</taxon>
        <taxon>Branchiopoda</taxon>
        <taxon>Diplostraca</taxon>
        <taxon>Cladocera</taxon>
        <taxon>Anomopoda</taxon>
        <taxon>Daphniidae</taxon>
        <taxon>Daphnia</taxon>
    </lineage>
</organism>
<reference evidence="1 2" key="1">
    <citation type="submission" date="2016-03" db="EMBL/GenBank/DDBJ databases">
        <title>EvidentialGene: Evidence-directed Construction of Genes on Genomes.</title>
        <authorList>
            <person name="Gilbert D.G."/>
            <person name="Choi J.-H."/>
            <person name="Mockaitis K."/>
            <person name="Colbourne J."/>
            <person name="Pfrender M."/>
        </authorList>
    </citation>
    <scope>NUCLEOTIDE SEQUENCE [LARGE SCALE GENOMIC DNA]</scope>
    <source>
        <strain evidence="1 2">Xinb3</strain>
        <tissue evidence="1">Complete organism</tissue>
    </source>
</reference>
<comment type="caution">
    <text evidence="1">The sequence shown here is derived from an EMBL/GenBank/DDBJ whole genome shotgun (WGS) entry which is preliminary data.</text>
</comment>
<protein>
    <submittedName>
        <fullName evidence="1">Uncharacterized protein</fullName>
    </submittedName>
</protein>
<evidence type="ECO:0000313" key="1">
    <source>
        <dbReference type="EMBL" id="KZR99735.1"/>
    </source>
</evidence>
<dbReference type="EMBL" id="LRGB01012802">
    <property type="protein sequence ID" value="KZR99735.1"/>
    <property type="molecule type" value="Genomic_DNA"/>
</dbReference>
<feature type="non-terminal residue" evidence="1">
    <location>
        <position position="1"/>
    </location>
</feature>
<evidence type="ECO:0000313" key="2">
    <source>
        <dbReference type="Proteomes" id="UP000076858"/>
    </source>
</evidence>
<keyword evidence="2" id="KW-1185">Reference proteome</keyword>
<dbReference type="Proteomes" id="UP000076858">
    <property type="component" value="Unassembled WGS sequence"/>
</dbReference>
<dbReference type="AlphaFoldDB" id="A0A164H5L5"/>
<accession>A0A164H5L5</accession>
<sequence length="155" mass="17614">DYGLIAYGNASKSNLTQLDVISRAIIRIVLGSRLSTPTEILYAESGTESIGTRRRWLATKYIINLGHRPYNPMYTTAKQMQESEITYPARSTPSLRKDLDAMNTIDIQPWPEIPQLPSSYNYPPPSNPAICKTLWFPMSKKKAMECRIETVNLFN</sequence>
<name>A0A164H5L5_9CRUS</name>
<feature type="non-terminal residue" evidence="1">
    <location>
        <position position="155"/>
    </location>
</feature>